<name>A0A7G3W7D4_NPVSF</name>
<feature type="region of interest" description="Disordered" evidence="6">
    <location>
        <begin position="156"/>
        <end position="197"/>
    </location>
</feature>
<feature type="region of interest" description="Disordered" evidence="6">
    <location>
        <begin position="328"/>
        <end position="351"/>
    </location>
</feature>
<evidence type="ECO:0000259" key="7">
    <source>
        <dbReference type="PROSITE" id="PS50089"/>
    </source>
</evidence>
<evidence type="ECO:0000256" key="6">
    <source>
        <dbReference type="SAM" id="MobiDB-lite"/>
    </source>
</evidence>
<evidence type="ECO:0000256" key="5">
    <source>
        <dbReference type="SAM" id="Coils"/>
    </source>
</evidence>
<keyword evidence="1" id="KW-0479">Metal-binding</keyword>
<evidence type="ECO:0000256" key="4">
    <source>
        <dbReference type="PROSITE-ProRule" id="PRU00175"/>
    </source>
</evidence>
<dbReference type="InterPro" id="IPR001841">
    <property type="entry name" value="Znf_RING"/>
</dbReference>
<evidence type="ECO:0000256" key="3">
    <source>
        <dbReference type="ARBA" id="ARBA00022833"/>
    </source>
</evidence>
<dbReference type="PROSITE" id="PS00518">
    <property type="entry name" value="ZF_RING_1"/>
    <property type="match status" value="1"/>
</dbReference>
<dbReference type="Gene3D" id="3.30.40.10">
    <property type="entry name" value="Zinc/RING finger domain, C3HC4 (zinc finger)"/>
    <property type="match status" value="1"/>
</dbReference>
<dbReference type="GO" id="GO:0008270">
    <property type="term" value="F:zinc ion binding"/>
    <property type="evidence" value="ECO:0007669"/>
    <property type="project" value="UniProtKB-KW"/>
</dbReference>
<feature type="compositionally biased region" description="Polar residues" evidence="6">
    <location>
        <begin position="156"/>
        <end position="165"/>
    </location>
</feature>
<reference evidence="8" key="1">
    <citation type="submission" date="2019-02" db="EMBL/GenBank/DDBJ databases">
        <title>Genetic diversity of Spodoptera frugiperda multiple nucleopolyhedovirus and pathogenicity against corn- and rice-strain S. frugiperda larvae.</title>
        <authorList>
            <person name="Harrison R.L."/>
            <person name="Rowley D.L."/>
            <person name="Popham H.J."/>
        </authorList>
    </citation>
    <scope>NUCLEOTIDE SEQUENCE</scope>
    <source>
        <strain evidence="8">IIBBL BCIPV 281</strain>
    </source>
</reference>
<accession>A0A7G3W7D4</accession>
<sequence length="460" mass="51831">MDLVTIQCIVCLVETTIDHTKVEEVFVVPFLKLNNCNHVMCVDCIKNMTTPLSCPVCRRVSIAVRSTWFGNYNNEVWSYDLKSLISEIKKLPKKPIKQTKNSLLTSINNSFTYGVIKTTNSQPSTSSATISNEIINVESEDEDFVTNQVSNVCTSSDVGNSDPVASTSTGSVTTTSNDAVASTSSNHIANNSTEPVASTSTENIANGVVDLNDARIVAISAKINDLMNQQYNAVLTLSNVQHQIDTLHVEQNTLLNINEELTRTKEELTRAKEELICTQEAITQDINSKRQEMTYLEARLHIYNCNVKYAEMELKKINKELKAKRLQLSNTKTESKSTSTESNSSESKSTSTDCLKDFITSFDSNEEFNKRFANKNTKKYVESLINYIMIKTENQKKCTNEQIQKLLQSHDRYFIINENIFSPKRKQCDNSNADNDDNNDDNDIIIEINDENVKKKLKIN</sequence>
<evidence type="ECO:0000256" key="1">
    <source>
        <dbReference type="ARBA" id="ARBA00022723"/>
    </source>
</evidence>
<keyword evidence="5" id="KW-0175">Coiled coil</keyword>
<feature type="compositionally biased region" description="Low complexity" evidence="6">
    <location>
        <begin position="329"/>
        <end position="351"/>
    </location>
</feature>
<protein>
    <submittedName>
        <fullName evidence="8">CG30</fullName>
    </submittedName>
</protein>
<dbReference type="SMART" id="SM00184">
    <property type="entry name" value="RING"/>
    <property type="match status" value="1"/>
</dbReference>
<keyword evidence="2 4" id="KW-0863">Zinc-finger</keyword>
<feature type="coiled-coil region" evidence="5">
    <location>
        <begin position="247"/>
        <end position="281"/>
    </location>
</feature>
<proteinExistence type="predicted"/>
<dbReference type="InterPro" id="IPR013083">
    <property type="entry name" value="Znf_RING/FYVE/PHD"/>
</dbReference>
<evidence type="ECO:0000313" key="8">
    <source>
        <dbReference type="EMBL" id="QED39991.1"/>
    </source>
</evidence>
<dbReference type="PROSITE" id="PS50089">
    <property type="entry name" value="ZF_RING_2"/>
    <property type="match status" value="1"/>
</dbReference>
<feature type="compositionally biased region" description="Polar residues" evidence="6">
    <location>
        <begin position="177"/>
        <end position="197"/>
    </location>
</feature>
<dbReference type="EMBL" id="MK503923">
    <property type="protein sequence ID" value="QED39991.1"/>
    <property type="molecule type" value="Genomic_DNA"/>
</dbReference>
<feature type="domain" description="RING-type" evidence="7">
    <location>
        <begin position="8"/>
        <end position="58"/>
    </location>
</feature>
<dbReference type="InterPro" id="IPR017907">
    <property type="entry name" value="Znf_RING_CS"/>
</dbReference>
<evidence type="ECO:0000256" key="2">
    <source>
        <dbReference type="ARBA" id="ARBA00022771"/>
    </source>
</evidence>
<keyword evidence="3" id="KW-0862">Zinc</keyword>
<dbReference type="SUPFAM" id="SSF57850">
    <property type="entry name" value="RING/U-box"/>
    <property type="match status" value="1"/>
</dbReference>
<feature type="compositionally biased region" description="Low complexity" evidence="6">
    <location>
        <begin position="166"/>
        <end position="176"/>
    </location>
</feature>
<organismHost>
    <name type="scientific">Lepidoptera</name>
    <name type="common">moths &amp; butterflies</name>
    <dbReference type="NCBI Taxonomy" id="7088"/>
</organismHost>
<organism evidence="8">
    <name type="scientific">Spodoptera frugiperda nuclear polyhedrosis virus</name>
    <name type="common">SfNPV</name>
    <dbReference type="NCBI Taxonomy" id="10455"/>
    <lineage>
        <taxon>Viruses</taxon>
        <taxon>Viruses incertae sedis</taxon>
        <taxon>Naldaviricetes</taxon>
        <taxon>Lefavirales</taxon>
        <taxon>Baculoviridae</taxon>
        <taxon>Alphabaculovirus</taxon>
        <taxon>Alphabaculovirus spofrugiperdae</taxon>
    </lineage>
</organism>